<dbReference type="Pfam" id="PF12430">
    <property type="entry name" value="ABA_GPCR"/>
    <property type="match status" value="1"/>
</dbReference>
<feature type="domain" description="Abscisic acid G-protein coupled receptor-like" evidence="3">
    <location>
        <begin position="95"/>
        <end position="261"/>
    </location>
</feature>
<evidence type="ECO:0000313" key="4">
    <source>
        <dbReference type="EMBL" id="ETW30760.1"/>
    </source>
</evidence>
<dbReference type="InterPro" id="IPR025969">
    <property type="entry name" value="ABA_GPCR_dom"/>
</dbReference>
<gene>
    <name evidence="4" type="ORF">PFFCH_01800</name>
</gene>
<name>A0A024VRA7_PLAFA</name>
<dbReference type="Proteomes" id="UP000030656">
    <property type="component" value="Unassembled WGS sequence"/>
</dbReference>
<keyword evidence="2" id="KW-0812">Transmembrane</keyword>
<proteinExistence type="predicted"/>
<reference evidence="4 5" key="1">
    <citation type="submission" date="2013-02" db="EMBL/GenBank/DDBJ databases">
        <title>The Genome Annotation of Plasmodium falciparum FCH/4.</title>
        <authorList>
            <consortium name="The Broad Institute Genome Sequencing Platform"/>
            <consortium name="The Broad Institute Genome Sequencing Center for Infectious Disease"/>
            <person name="Neafsey D."/>
            <person name="Hoffman S."/>
            <person name="Volkman S."/>
            <person name="Rosenthal P."/>
            <person name="Walker B."/>
            <person name="Young S.K."/>
            <person name="Zeng Q."/>
            <person name="Gargeya S."/>
            <person name="Fitzgerald M."/>
            <person name="Haas B."/>
            <person name="Abouelleil A."/>
            <person name="Allen A.W."/>
            <person name="Alvarado L."/>
            <person name="Arachchi H.M."/>
            <person name="Berlin A.M."/>
            <person name="Chapman S.B."/>
            <person name="Gainer-Dewar J."/>
            <person name="Goldberg J."/>
            <person name="Griggs A."/>
            <person name="Gujja S."/>
            <person name="Hansen M."/>
            <person name="Howarth C."/>
            <person name="Imamovic A."/>
            <person name="Ireland A."/>
            <person name="Larimer J."/>
            <person name="McCowan C."/>
            <person name="Murphy C."/>
            <person name="Pearson M."/>
            <person name="Poon T.W."/>
            <person name="Priest M."/>
            <person name="Roberts A."/>
            <person name="Saif S."/>
            <person name="Shea T."/>
            <person name="Sisk P."/>
            <person name="Sykes S."/>
            <person name="Wortman J."/>
            <person name="Nusbaum C."/>
            <person name="Birren B."/>
        </authorList>
    </citation>
    <scope>NUCLEOTIDE SEQUENCE [LARGE SCALE GENOMIC DNA]</scope>
    <source>
        <strain evidence="4 5">FCH/4</strain>
    </source>
</reference>
<feature type="transmembrane region" description="Helical" evidence="2">
    <location>
        <begin position="107"/>
        <end position="129"/>
    </location>
</feature>
<sequence length="270" mass="32102">MDEKSLKRELQERTNNINNNNNNNINSSSNNNNNSKNYNSAYDISNGEKRKCENMKNYNKLKKEIEDIVYTNTSMYYSLNAILSRKFEIQENTNCVLGRINVILNSIMFLTVVYKIIMSTLNIIFIRIYIRDPFSKIIEKICLFFNIKYNIAIIYAPYISLIYISYIVAINMKKFLQQIIQISSFFSFYFKLFSNMWILLISELMGLYFVTNSLLLTSYLPVNYNHVMNFVLGNNYDYNIFHLHSDYVFIISSAFTLIICILYMIYFYFF</sequence>
<accession>A0A024VRA7</accession>
<dbReference type="PANTHER" id="PTHR15948:SF0">
    <property type="entry name" value="GOLGI PH REGULATOR A-RELATED"/>
    <property type="match status" value="1"/>
</dbReference>
<organism evidence="4 5">
    <name type="scientific">Plasmodium falciparum FCH/4</name>
    <dbReference type="NCBI Taxonomy" id="1036724"/>
    <lineage>
        <taxon>Eukaryota</taxon>
        <taxon>Sar</taxon>
        <taxon>Alveolata</taxon>
        <taxon>Apicomplexa</taxon>
        <taxon>Aconoidasida</taxon>
        <taxon>Haemosporida</taxon>
        <taxon>Plasmodiidae</taxon>
        <taxon>Plasmodium</taxon>
        <taxon>Plasmodium (Laverania)</taxon>
    </lineage>
</organism>
<evidence type="ECO:0000256" key="2">
    <source>
        <dbReference type="SAM" id="Phobius"/>
    </source>
</evidence>
<evidence type="ECO:0000259" key="3">
    <source>
        <dbReference type="Pfam" id="PF12430"/>
    </source>
</evidence>
<feature type="region of interest" description="Disordered" evidence="1">
    <location>
        <begin position="15"/>
        <end position="43"/>
    </location>
</feature>
<dbReference type="EMBL" id="KI927891">
    <property type="protein sequence ID" value="ETW30760.1"/>
    <property type="molecule type" value="Genomic_DNA"/>
</dbReference>
<evidence type="ECO:0000256" key="1">
    <source>
        <dbReference type="SAM" id="MobiDB-lite"/>
    </source>
</evidence>
<evidence type="ECO:0000313" key="5">
    <source>
        <dbReference type="Proteomes" id="UP000030656"/>
    </source>
</evidence>
<dbReference type="PANTHER" id="PTHR15948">
    <property type="entry name" value="G-PROTEIN COUPLED RECEPTOR 89-RELATED"/>
    <property type="match status" value="1"/>
</dbReference>
<keyword evidence="2" id="KW-0472">Membrane</keyword>
<protein>
    <recommendedName>
        <fullName evidence="3">Abscisic acid G-protein coupled receptor-like domain-containing protein</fullName>
    </recommendedName>
</protein>
<feature type="transmembrane region" description="Helical" evidence="2">
    <location>
        <begin position="188"/>
        <end position="210"/>
    </location>
</feature>
<feature type="compositionally biased region" description="Low complexity" evidence="1">
    <location>
        <begin position="15"/>
        <end position="40"/>
    </location>
</feature>
<dbReference type="AlphaFoldDB" id="A0A024VRA7"/>
<feature type="transmembrane region" description="Helical" evidence="2">
    <location>
        <begin position="149"/>
        <end position="168"/>
    </location>
</feature>
<keyword evidence="2" id="KW-1133">Transmembrane helix</keyword>
<dbReference type="InterPro" id="IPR015672">
    <property type="entry name" value="GPHR/GTG"/>
</dbReference>
<feature type="transmembrane region" description="Helical" evidence="2">
    <location>
        <begin position="247"/>
        <end position="269"/>
    </location>
</feature>
<reference evidence="4 5" key="2">
    <citation type="submission" date="2013-02" db="EMBL/GenBank/DDBJ databases">
        <title>The Genome Sequence of Plasmodium falciparum FCH/4.</title>
        <authorList>
            <consortium name="The Broad Institute Genome Sequencing Platform"/>
            <consortium name="The Broad Institute Genome Sequencing Center for Infectious Disease"/>
            <person name="Neafsey D."/>
            <person name="Cheeseman I."/>
            <person name="Volkman S."/>
            <person name="Adams J."/>
            <person name="Walker B."/>
            <person name="Young S.K."/>
            <person name="Zeng Q."/>
            <person name="Gargeya S."/>
            <person name="Fitzgerald M."/>
            <person name="Haas B."/>
            <person name="Abouelleil A."/>
            <person name="Alvarado L."/>
            <person name="Arachchi H.M."/>
            <person name="Berlin A.M."/>
            <person name="Chapman S.B."/>
            <person name="Dewar J."/>
            <person name="Goldberg J."/>
            <person name="Griggs A."/>
            <person name="Gujja S."/>
            <person name="Hansen M."/>
            <person name="Howarth C."/>
            <person name="Imamovic A."/>
            <person name="Larimer J."/>
            <person name="McCowan C."/>
            <person name="Murphy C."/>
            <person name="Neiman D."/>
            <person name="Pearson M."/>
            <person name="Priest M."/>
            <person name="Roberts A."/>
            <person name="Saif S."/>
            <person name="Shea T."/>
            <person name="Sisk P."/>
            <person name="Sykes S."/>
            <person name="Wortman J."/>
            <person name="Nusbaum C."/>
            <person name="Birren B."/>
        </authorList>
    </citation>
    <scope>NUCLEOTIDE SEQUENCE [LARGE SCALE GENOMIC DNA]</scope>
    <source>
        <strain evidence="4 5">FCH/4</strain>
    </source>
</reference>